<protein>
    <recommendedName>
        <fullName evidence="7">C2H2-type domain-containing protein</fullName>
    </recommendedName>
</protein>
<evidence type="ECO:0000313" key="9">
    <source>
        <dbReference type="Proteomes" id="UP001432027"/>
    </source>
</evidence>
<evidence type="ECO:0000259" key="7">
    <source>
        <dbReference type="PROSITE" id="PS50157"/>
    </source>
</evidence>
<dbReference type="Proteomes" id="UP001432027">
    <property type="component" value="Unassembled WGS sequence"/>
</dbReference>
<dbReference type="SMART" id="SM00355">
    <property type="entry name" value="ZnF_C2H2"/>
    <property type="match status" value="4"/>
</dbReference>
<dbReference type="GO" id="GO:0000978">
    <property type="term" value="F:RNA polymerase II cis-regulatory region sequence-specific DNA binding"/>
    <property type="evidence" value="ECO:0007669"/>
    <property type="project" value="TreeGrafter"/>
</dbReference>
<dbReference type="InterPro" id="IPR036236">
    <property type="entry name" value="Znf_C2H2_sf"/>
</dbReference>
<feature type="region of interest" description="Disordered" evidence="6">
    <location>
        <begin position="137"/>
        <end position="185"/>
    </location>
</feature>
<organism evidence="8 9">
    <name type="scientific">Pristionchus entomophagus</name>
    <dbReference type="NCBI Taxonomy" id="358040"/>
    <lineage>
        <taxon>Eukaryota</taxon>
        <taxon>Metazoa</taxon>
        <taxon>Ecdysozoa</taxon>
        <taxon>Nematoda</taxon>
        <taxon>Chromadorea</taxon>
        <taxon>Rhabditida</taxon>
        <taxon>Rhabditina</taxon>
        <taxon>Diplogasteromorpha</taxon>
        <taxon>Diplogasteroidea</taxon>
        <taxon>Neodiplogasteridae</taxon>
        <taxon>Pristionchus</taxon>
    </lineage>
</organism>
<dbReference type="InterPro" id="IPR050329">
    <property type="entry name" value="GLI_C2H2-zinc-finger"/>
</dbReference>
<dbReference type="InterPro" id="IPR013087">
    <property type="entry name" value="Znf_C2H2_type"/>
</dbReference>
<evidence type="ECO:0000313" key="8">
    <source>
        <dbReference type="EMBL" id="GMS87227.1"/>
    </source>
</evidence>
<dbReference type="Gene3D" id="3.30.160.60">
    <property type="entry name" value="Classic Zinc Finger"/>
    <property type="match status" value="2"/>
</dbReference>
<dbReference type="GO" id="GO:0000981">
    <property type="term" value="F:DNA-binding transcription factor activity, RNA polymerase II-specific"/>
    <property type="evidence" value="ECO:0007669"/>
    <property type="project" value="TreeGrafter"/>
</dbReference>
<keyword evidence="3 5" id="KW-0863">Zinc-finger</keyword>
<dbReference type="SUPFAM" id="SSF57667">
    <property type="entry name" value="beta-beta-alpha zinc fingers"/>
    <property type="match status" value="2"/>
</dbReference>
<comment type="caution">
    <text evidence="8">The sequence shown here is derived from an EMBL/GenBank/DDBJ whole genome shotgun (WGS) entry which is preliminary data.</text>
</comment>
<dbReference type="AlphaFoldDB" id="A0AAV5SXY7"/>
<feature type="domain" description="C2H2-type" evidence="7">
    <location>
        <begin position="369"/>
        <end position="397"/>
    </location>
</feature>
<feature type="domain" description="C2H2-type" evidence="7">
    <location>
        <begin position="238"/>
        <end position="268"/>
    </location>
</feature>
<dbReference type="GO" id="GO:0045944">
    <property type="term" value="P:positive regulation of transcription by RNA polymerase II"/>
    <property type="evidence" value="ECO:0007669"/>
    <property type="project" value="UniProtKB-ARBA"/>
</dbReference>
<feature type="compositionally biased region" description="Low complexity" evidence="6">
    <location>
        <begin position="175"/>
        <end position="185"/>
    </location>
</feature>
<dbReference type="PANTHER" id="PTHR19818">
    <property type="entry name" value="ZINC FINGER PROTEIN ZIC AND GLI"/>
    <property type="match status" value="1"/>
</dbReference>
<feature type="non-terminal residue" evidence="8">
    <location>
        <position position="1"/>
    </location>
</feature>
<keyword evidence="2" id="KW-0677">Repeat</keyword>
<dbReference type="GO" id="GO:0005634">
    <property type="term" value="C:nucleus"/>
    <property type="evidence" value="ECO:0007669"/>
    <property type="project" value="UniProtKB-ARBA"/>
</dbReference>
<evidence type="ECO:0000256" key="1">
    <source>
        <dbReference type="ARBA" id="ARBA00022723"/>
    </source>
</evidence>
<sequence>LRIIDCVLPYSMSVPLSQLVFESDLLVEDGAFELIDTSGTENQPMTSTFQPALEAEPLLLHAPDDFLQPTTSQFCDWLQNGGPLMSDDAVNDHRYLPSNTAFDRLVNATHDYYDKVPQMDLDPGQAEHSYAYFLPPHAASAPTPMADQTTSATSDRVDDVNPETGASKPNRTGLPSSSTTVTTVSPPAAEFPTAYAAEEMECAWVTEEGGVKCEWRGARCTVEAHVSAAHVGRGVAQPVCRWNQCNKSFARRYLLLRHVRCLHCEDKPFLCEECGARFALKERRKLHQRVSHGQHLQLKLPRSMQQAQQQPTGDPVVQQLQYPELPQLQRMQHPRPRPPGYPCDRCDQTFPTTAHRRHHVERIHDKILFPCDHCWLSFADRSSLRRHQKRIQKGKTNG</sequence>
<dbReference type="PROSITE" id="PS00028">
    <property type="entry name" value="ZINC_FINGER_C2H2_1"/>
    <property type="match status" value="3"/>
</dbReference>
<evidence type="ECO:0000256" key="6">
    <source>
        <dbReference type="SAM" id="MobiDB-lite"/>
    </source>
</evidence>
<keyword evidence="1" id="KW-0479">Metal-binding</keyword>
<proteinExistence type="predicted"/>
<dbReference type="Pfam" id="PF00096">
    <property type="entry name" value="zf-C2H2"/>
    <property type="match status" value="1"/>
</dbReference>
<evidence type="ECO:0000256" key="2">
    <source>
        <dbReference type="ARBA" id="ARBA00022737"/>
    </source>
</evidence>
<dbReference type="PANTHER" id="PTHR19818:SF139">
    <property type="entry name" value="PAIR-RULE PROTEIN ODD-PAIRED"/>
    <property type="match status" value="1"/>
</dbReference>
<keyword evidence="9" id="KW-1185">Reference proteome</keyword>
<name>A0AAV5SXY7_9BILA</name>
<gene>
    <name evidence="8" type="ORF">PENTCL1PPCAC_9402</name>
</gene>
<dbReference type="PROSITE" id="PS50157">
    <property type="entry name" value="ZINC_FINGER_C2H2_2"/>
    <property type="match status" value="4"/>
</dbReference>
<reference evidence="8" key="1">
    <citation type="submission" date="2023-10" db="EMBL/GenBank/DDBJ databases">
        <title>Genome assembly of Pristionchus species.</title>
        <authorList>
            <person name="Yoshida K."/>
            <person name="Sommer R.J."/>
        </authorList>
    </citation>
    <scope>NUCLEOTIDE SEQUENCE</scope>
    <source>
        <strain evidence="8">RS0144</strain>
    </source>
</reference>
<feature type="domain" description="C2H2-type" evidence="7">
    <location>
        <begin position="341"/>
        <end position="364"/>
    </location>
</feature>
<evidence type="ECO:0000256" key="4">
    <source>
        <dbReference type="ARBA" id="ARBA00022833"/>
    </source>
</evidence>
<feature type="domain" description="C2H2-type" evidence="7">
    <location>
        <begin position="269"/>
        <end position="292"/>
    </location>
</feature>
<keyword evidence="4" id="KW-0862">Zinc</keyword>
<accession>A0AAV5SXY7</accession>
<evidence type="ECO:0000256" key="5">
    <source>
        <dbReference type="PROSITE-ProRule" id="PRU00042"/>
    </source>
</evidence>
<dbReference type="EMBL" id="BTSX01000003">
    <property type="protein sequence ID" value="GMS87227.1"/>
    <property type="molecule type" value="Genomic_DNA"/>
</dbReference>
<evidence type="ECO:0000256" key="3">
    <source>
        <dbReference type="ARBA" id="ARBA00022771"/>
    </source>
</evidence>
<dbReference type="GO" id="GO:0008270">
    <property type="term" value="F:zinc ion binding"/>
    <property type="evidence" value="ECO:0007669"/>
    <property type="project" value="UniProtKB-KW"/>
</dbReference>